<dbReference type="PANTHER" id="PTHR12081:SF18">
    <property type="entry name" value="TRANSCRIPTION FACTOR E2F2-RELATED"/>
    <property type="match status" value="1"/>
</dbReference>
<dbReference type="Gene3D" id="1.10.10.10">
    <property type="entry name" value="Winged helix-like DNA-binding domain superfamily/Winged helix DNA-binding domain"/>
    <property type="match status" value="1"/>
</dbReference>
<keyword evidence="4 6" id="KW-0804">Transcription</keyword>
<reference evidence="10 11" key="2">
    <citation type="submission" date="2025-04" db="UniProtKB">
        <authorList>
            <consortium name="RefSeq"/>
        </authorList>
    </citation>
    <scope>IDENTIFICATION</scope>
    <source>
        <tissue evidence="10 11">Leaf</tissue>
    </source>
</reference>
<dbReference type="InterPro" id="IPR036390">
    <property type="entry name" value="WH_DNA-bd_sf"/>
</dbReference>
<dbReference type="OrthoDB" id="1743261at2759"/>
<dbReference type="Proteomes" id="UP000515123">
    <property type="component" value="Linkage group 8"/>
</dbReference>
<dbReference type="InterPro" id="IPR032198">
    <property type="entry name" value="E2F_CC-MB"/>
</dbReference>
<feature type="compositionally biased region" description="Low complexity" evidence="7">
    <location>
        <begin position="343"/>
        <end position="352"/>
    </location>
</feature>
<name>A0A6P5FD37_ANACO</name>
<dbReference type="RefSeq" id="XP_020093864.1">
    <property type="nucleotide sequence ID" value="XM_020238275.1"/>
</dbReference>
<protein>
    <submittedName>
        <fullName evidence="10 11">Transcription factor E2FB-like isoform X1</fullName>
    </submittedName>
</protein>
<evidence type="ECO:0000313" key="10">
    <source>
        <dbReference type="RefSeq" id="XP_020093863.1"/>
    </source>
</evidence>
<gene>
    <name evidence="10 11" type="primary">LOC109713955</name>
</gene>
<sequence>MAGPHLHLRSPSPCPIPRPAAANRHFPLFPAAAATAAAGEDEDDRFPPRPPPETPIKGAGKIKVETGYLEVERHEEEATFNVLSTGPEAMFQGEPKPLEHQSFVPDTHGPLEGVAANEVRSPNNCRYECSLGLLTKRFITLLHQSEDGFLDLNRVADVLKVQKRRIYDITNVLEGVGLIEKSLKNTVSRKGLDMLRPKELYDQNTVLKAQVATLCNEEHRLDDMIRDMQENLCRLTEEENSRKWLYLTKEDIKSIPEFQDDIVIAINAPHGTSIEVPDPCEGGKGADFPPNHYRMVLRSSLGPIRCYLISNDEEKNDASNRSHENATSSRTFGEGRQDPAMHQSSSDSAASQECSNGIVQIVPSNADTGSDYWLQSDISYRETDIWET</sequence>
<keyword evidence="2 6" id="KW-0805">Transcription regulation</keyword>
<dbReference type="SUPFAM" id="SSF144074">
    <property type="entry name" value="E2F-DP heterodimerization region"/>
    <property type="match status" value="1"/>
</dbReference>
<dbReference type="SMART" id="SM01372">
    <property type="entry name" value="E2F_TDP"/>
    <property type="match status" value="1"/>
</dbReference>
<dbReference type="AlphaFoldDB" id="A0A6P5FD37"/>
<dbReference type="Gene3D" id="6.10.250.540">
    <property type="match status" value="1"/>
</dbReference>
<evidence type="ECO:0000256" key="7">
    <source>
        <dbReference type="SAM" id="MobiDB-lite"/>
    </source>
</evidence>
<evidence type="ECO:0000256" key="1">
    <source>
        <dbReference type="ARBA" id="ARBA00010940"/>
    </source>
</evidence>
<dbReference type="GO" id="GO:0000978">
    <property type="term" value="F:RNA polymerase II cis-regulatory region sequence-specific DNA binding"/>
    <property type="evidence" value="ECO:0007669"/>
    <property type="project" value="InterPro"/>
</dbReference>
<dbReference type="PANTHER" id="PTHR12081">
    <property type="entry name" value="TRANSCRIPTION FACTOR E2F"/>
    <property type="match status" value="1"/>
</dbReference>
<proteinExistence type="inferred from homology"/>
<dbReference type="InterPro" id="IPR003316">
    <property type="entry name" value="E2F_WHTH_DNA-bd_dom"/>
</dbReference>
<dbReference type="GO" id="GO:0000981">
    <property type="term" value="F:DNA-binding transcription factor activity, RNA polymerase II-specific"/>
    <property type="evidence" value="ECO:0007669"/>
    <property type="project" value="TreeGrafter"/>
</dbReference>
<comment type="subcellular location">
    <subcellularLocation>
        <location evidence="6">Nucleus</location>
    </subcellularLocation>
</comment>
<feature type="domain" description="E2F/DP family winged-helix DNA-binding" evidence="8">
    <location>
        <begin position="126"/>
        <end position="191"/>
    </location>
</feature>
<evidence type="ECO:0000259" key="8">
    <source>
        <dbReference type="SMART" id="SM01372"/>
    </source>
</evidence>
<keyword evidence="5" id="KW-0131">Cell cycle</keyword>
<dbReference type="GO" id="GO:0090575">
    <property type="term" value="C:RNA polymerase II transcription regulator complex"/>
    <property type="evidence" value="ECO:0007669"/>
    <property type="project" value="TreeGrafter"/>
</dbReference>
<organism evidence="11">
    <name type="scientific">Ananas comosus</name>
    <name type="common">Pineapple</name>
    <name type="synonym">Ananas ananas</name>
    <dbReference type="NCBI Taxonomy" id="4615"/>
    <lineage>
        <taxon>Eukaryota</taxon>
        <taxon>Viridiplantae</taxon>
        <taxon>Streptophyta</taxon>
        <taxon>Embryophyta</taxon>
        <taxon>Tracheophyta</taxon>
        <taxon>Spermatophyta</taxon>
        <taxon>Magnoliopsida</taxon>
        <taxon>Liliopsida</taxon>
        <taxon>Poales</taxon>
        <taxon>Bromeliaceae</taxon>
        <taxon>Bromelioideae</taxon>
        <taxon>Ananas</taxon>
    </lineage>
</organism>
<dbReference type="CDD" id="cd14660">
    <property type="entry name" value="E2F_DD"/>
    <property type="match status" value="1"/>
</dbReference>
<accession>A0A6P5FD37</accession>
<evidence type="ECO:0000256" key="2">
    <source>
        <dbReference type="ARBA" id="ARBA00023015"/>
    </source>
</evidence>
<keyword evidence="3 6" id="KW-0238">DNA-binding</keyword>
<feature type="region of interest" description="Disordered" evidence="7">
    <location>
        <begin position="315"/>
        <end position="353"/>
    </location>
</feature>
<evidence type="ECO:0000256" key="5">
    <source>
        <dbReference type="ARBA" id="ARBA00023306"/>
    </source>
</evidence>
<dbReference type="InterPro" id="IPR015633">
    <property type="entry name" value="E2F"/>
</dbReference>
<keyword evidence="6" id="KW-0539">Nucleus</keyword>
<feature type="region of interest" description="Disordered" evidence="7">
    <location>
        <begin position="1"/>
        <end position="60"/>
    </location>
</feature>
<dbReference type="GeneID" id="109713955"/>
<keyword evidence="9" id="KW-1185">Reference proteome</keyword>
<dbReference type="SUPFAM" id="SSF46785">
    <property type="entry name" value="Winged helix' DNA-binding domain"/>
    <property type="match status" value="1"/>
</dbReference>
<evidence type="ECO:0000313" key="11">
    <source>
        <dbReference type="RefSeq" id="XP_020093864.1"/>
    </source>
</evidence>
<evidence type="ECO:0000256" key="6">
    <source>
        <dbReference type="RuleBase" id="RU003796"/>
    </source>
</evidence>
<evidence type="ECO:0000256" key="4">
    <source>
        <dbReference type="ARBA" id="ARBA00023163"/>
    </source>
</evidence>
<dbReference type="InterPro" id="IPR037241">
    <property type="entry name" value="E2F-DP_heterodim"/>
</dbReference>
<evidence type="ECO:0000313" key="9">
    <source>
        <dbReference type="Proteomes" id="UP000515123"/>
    </source>
</evidence>
<dbReference type="FunFam" id="1.10.10.10:FF:000008">
    <property type="entry name" value="E2F transcription factor 1"/>
    <property type="match status" value="1"/>
</dbReference>
<dbReference type="InterPro" id="IPR036388">
    <property type="entry name" value="WH-like_DNA-bd_sf"/>
</dbReference>
<feature type="compositionally biased region" description="Basic and acidic residues" evidence="7">
    <location>
        <begin position="315"/>
        <end position="324"/>
    </location>
</feature>
<reference evidence="9" key="1">
    <citation type="journal article" date="2015" name="Nat. Genet.">
        <title>The pineapple genome and the evolution of CAM photosynthesis.</title>
        <authorList>
            <person name="Ming R."/>
            <person name="VanBuren R."/>
            <person name="Wai C.M."/>
            <person name="Tang H."/>
            <person name="Schatz M.C."/>
            <person name="Bowers J.E."/>
            <person name="Lyons E."/>
            <person name="Wang M.L."/>
            <person name="Chen J."/>
            <person name="Biggers E."/>
            <person name="Zhang J."/>
            <person name="Huang L."/>
            <person name="Zhang L."/>
            <person name="Miao W."/>
            <person name="Zhang J."/>
            <person name="Ye Z."/>
            <person name="Miao C."/>
            <person name="Lin Z."/>
            <person name="Wang H."/>
            <person name="Zhou H."/>
            <person name="Yim W.C."/>
            <person name="Priest H.D."/>
            <person name="Zheng C."/>
            <person name="Woodhouse M."/>
            <person name="Edger P.P."/>
            <person name="Guyot R."/>
            <person name="Guo H.B."/>
            <person name="Guo H."/>
            <person name="Zheng G."/>
            <person name="Singh R."/>
            <person name="Sharma A."/>
            <person name="Min X."/>
            <person name="Zheng Y."/>
            <person name="Lee H."/>
            <person name="Gurtowski J."/>
            <person name="Sedlazeck F.J."/>
            <person name="Harkess A."/>
            <person name="McKain M.R."/>
            <person name="Liao Z."/>
            <person name="Fang J."/>
            <person name="Liu J."/>
            <person name="Zhang X."/>
            <person name="Zhang Q."/>
            <person name="Hu W."/>
            <person name="Qin Y."/>
            <person name="Wang K."/>
            <person name="Chen L.Y."/>
            <person name="Shirley N."/>
            <person name="Lin Y.R."/>
            <person name="Liu L.Y."/>
            <person name="Hernandez A.G."/>
            <person name="Wright C.L."/>
            <person name="Bulone V."/>
            <person name="Tuskan G.A."/>
            <person name="Heath K."/>
            <person name="Zee F."/>
            <person name="Moore P.H."/>
            <person name="Sunkar R."/>
            <person name="Leebens-Mack J.H."/>
            <person name="Mockler T."/>
            <person name="Bennetzen J.L."/>
            <person name="Freeling M."/>
            <person name="Sankoff D."/>
            <person name="Paterson A.H."/>
            <person name="Zhu X."/>
            <person name="Yang X."/>
            <person name="Smith J.A."/>
            <person name="Cushman J.C."/>
            <person name="Paull R.E."/>
            <person name="Yu Q."/>
        </authorList>
    </citation>
    <scope>NUCLEOTIDE SEQUENCE [LARGE SCALE GENOMIC DNA]</scope>
    <source>
        <strain evidence="9">cv. F153</strain>
    </source>
</reference>
<dbReference type="RefSeq" id="XP_020093863.1">
    <property type="nucleotide sequence ID" value="XM_020238274.1"/>
</dbReference>
<dbReference type="Pfam" id="PF16421">
    <property type="entry name" value="E2F_CC-MB"/>
    <property type="match status" value="1"/>
</dbReference>
<evidence type="ECO:0000256" key="3">
    <source>
        <dbReference type="ARBA" id="ARBA00023125"/>
    </source>
</evidence>
<comment type="similarity">
    <text evidence="1 6">Belongs to the E2F/DP family.</text>
</comment>
<dbReference type="Pfam" id="PF02319">
    <property type="entry name" value="WHD_E2F_TDP"/>
    <property type="match status" value="1"/>
</dbReference>
<dbReference type="GO" id="GO:0046983">
    <property type="term" value="F:protein dimerization activity"/>
    <property type="evidence" value="ECO:0007669"/>
    <property type="project" value="InterPro"/>
</dbReference>